<evidence type="ECO:0000313" key="3">
    <source>
        <dbReference type="Proteomes" id="UP000593560"/>
    </source>
</evidence>
<comment type="caution">
    <text evidence="2">The sequence shown here is derived from an EMBL/GenBank/DDBJ whole genome shotgun (WGS) entry which is preliminary data.</text>
</comment>
<organism evidence="2 3">
    <name type="scientific">Gossypium harknessii</name>
    <dbReference type="NCBI Taxonomy" id="34285"/>
    <lineage>
        <taxon>Eukaryota</taxon>
        <taxon>Viridiplantae</taxon>
        <taxon>Streptophyta</taxon>
        <taxon>Embryophyta</taxon>
        <taxon>Tracheophyta</taxon>
        <taxon>Spermatophyta</taxon>
        <taxon>Magnoliopsida</taxon>
        <taxon>eudicotyledons</taxon>
        <taxon>Gunneridae</taxon>
        <taxon>Pentapetalae</taxon>
        <taxon>rosids</taxon>
        <taxon>malvids</taxon>
        <taxon>Malvales</taxon>
        <taxon>Malvaceae</taxon>
        <taxon>Malvoideae</taxon>
        <taxon>Gossypium</taxon>
    </lineage>
</organism>
<evidence type="ECO:0000313" key="2">
    <source>
        <dbReference type="EMBL" id="MBA0791096.1"/>
    </source>
</evidence>
<protein>
    <submittedName>
        <fullName evidence="2">Uncharacterized protein</fullName>
    </submittedName>
</protein>
<feature type="non-terminal residue" evidence="2">
    <location>
        <position position="51"/>
    </location>
</feature>
<dbReference type="AlphaFoldDB" id="A0A7J9G0J3"/>
<name>A0A7J9G0J3_9ROSI</name>
<dbReference type="OrthoDB" id="1926761at2759"/>
<keyword evidence="3" id="KW-1185">Reference proteome</keyword>
<dbReference type="Proteomes" id="UP000593560">
    <property type="component" value="Unassembled WGS sequence"/>
</dbReference>
<feature type="compositionally biased region" description="Basic and acidic residues" evidence="1">
    <location>
        <begin position="38"/>
        <end position="51"/>
    </location>
</feature>
<reference evidence="2 3" key="1">
    <citation type="journal article" date="2019" name="Genome Biol. Evol.">
        <title>Insights into the evolution of the New World diploid cottons (Gossypium, subgenus Houzingenia) based on genome sequencing.</title>
        <authorList>
            <person name="Grover C.E."/>
            <person name="Arick M.A. 2nd"/>
            <person name="Thrash A."/>
            <person name="Conover J.L."/>
            <person name="Sanders W.S."/>
            <person name="Peterson D.G."/>
            <person name="Frelichowski J.E."/>
            <person name="Scheffler J.A."/>
            <person name="Scheffler B.E."/>
            <person name="Wendel J.F."/>
        </authorList>
    </citation>
    <scope>NUCLEOTIDE SEQUENCE [LARGE SCALE GENOMIC DNA]</scope>
    <source>
        <strain evidence="2">0</strain>
        <tissue evidence="2">Leaf</tissue>
    </source>
</reference>
<accession>A0A7J9G0J3</accession>
<dbReference type="EMBL" id="JABFAD010000001">
    <property type="protein sequence ID" value="MBA0791096.1"/>
    <property type="molecule type" value="Genomic_DNA"/>
</dbReference>
<sequence length="51" mass="5722">MDEQRRSVFSGENNTASWKDTLLGSFDNIGSSHEEEDFNLKEGDASKEVVD</sequence>
<feature type="region of interest" description="Disordered" evidence="1">
    <location>
        <begin position="1"/>
        <end position="51"/>
    </location>
</feature>
<proteinExistence type="predicted"/>
<evidence type="ECO:0000256" key="1">
    <source>
        <dbReference type="SAM" id="MobiDB-lite"/>
    </source>
</evidence>
<gene>
    <name evidence="2" type="ORF">Gohar_015695</name>
</gene>